<dbReference type="SUPFAM" id="SSF56672">
    <property type="entry name" value="DNA/RNA polymerases"/>
    <property type="match status" value="1"/>
</dbReference>
<dbReference type="KEGG" id="nta:107789033"/>
<evidence type="ECO:0000313" key="2">
    <source>
        <dbReference type="RefSeq" id="XP_016466290.1"/>
    </source>
</evidence>
<sequence>MACKLHKSLYGLKHAPRQWNKKLTDALVHLGFTQIHFDYSLFTKRVQTELVLVLVYVDDLLVIGSSPSLILKTRNDLKLKFKMKDLGELKFFLGIKFARSKQGVVMSQRKYALELIVELGLGGAKPAGTPLETSFKLTSVEFDIFMSKSPSNEADTEDKELKNACPYQRLIGRLMYLTMTRIDISYVVQVLSQFMHRPKQSHIDALGVVRYIKIAPGLGLLMPSEGSGKLEAYCDSDWGGYLQTRRSVTGYVVKFGDALISQKSKK</sequence>
<accession>A0A1S3ZP28</accession>
<gene>
    <name evidence="2" type="primary">LOC107789033</name>
</gene>
<dbReference type="STRING" id="4097.A0A1S3ZP28"/>
<dbReference type="PANTHER" id="PTHR11439">
    <property type="entry name" value="GAG-POL-RELATED RETROTRANSPOSON"/>
    <property type="match status" value="1"/>
</dbReference>
<name>A0A1S3ZP28_TOBAC</name>
<reference evidence="2" key="1">
    <citation type="submission" date="2025-08" db="UniProtKB">
        <authorList>
            <consortium name="RefSeq"/>
        </authorList>
    </citation>
    <scope>IDENTIFICATION</scope>
</reference>
<dbReference type="PaxDb" id="4097-A0A1S3ZP28"/>
<dbReference type="PANTHER" id="PTHR11439:SF514">
    <property type="entry name" value="GAG-PRE-INTEGRASE DOMAIN-CONTAINING PROTEIN"/>
    <property type="match status" value="1"/>
</dbReference>
<protein>
    <submittedName>
        <fullName evidence="2">Uncharacterized mitochondrial protein AtMg00810-like</fullName>
    </submittedName>
</protein>
<evidence type="ECO:0000259" key="1">
    <source>
        <dbReference type="Pfam" id="PF07727"/>
    </source>
</evidence>
<feature type="domain" description="Reverse transcriptase Ty1/copia-type" evidence="1">
    <location>
        <begin position="3"/>
        <end position="132"/>
    </location>
</feature>
<organism evidence="2">
    <name type="scientific">Nicotiana tabacum</name>
    <name type="common">Common tobacco</name>
    <dbReference type="NCBI Taxonomy" id="4097"/>
    <lineage>
        <taxon>Eukaryota</taxon>
        <taxon>Viridiplantae</taxon>
        <taxon>Streptophyta</taxon>
        <taxon>Embryophyta</taxon>
        <taxon>Tracheophyta</taxon>
        <taxon>Spermatophyta</taxon>
        <taxon>Magnoliopsida</taxon>
        <taxon>eudicotyledons</taxon>
        <taxon>Gunneridae</taxon>
        <taxon>Pentapetalae</taxon>
        <taxon>asterids</taxon>
        <taxon>lamiids</taxon>
        <taxon>Solanales</taxon>
        <taxon>Solanaceae</taxon>
        <taxon>Nicotianoideae</taxon>
        <taxon>Nicotianeae</taxon>
        <taxon>Nicotiana</taxon>
    </lineage>
</organism>
<dbReference type="AlphaFoldDB" id="A0A1S3ZP28"/>
<dbReference type="OrthoDB" id="414945at2759"/>
<dbReference type="InterPro" id="IPR013103">
    <property type="entry name" value="RVT_2"/>
</dbReference>
<dbReference type="InterPro" id="IPR043502">
    <property type="entry name" value="DNA/RNA_pol_sf"/>
</dbReference>
<dbReference type="Pfam" id="PF07727">
    <property type="entry name" value="RVT_2"/>
    <property type="match status" value="1"/>
</dbReference>
<proteinExistence type="predicted"/>
<dbReference type="RefSeq" id="XP_016466290.1">
    <property type="nucleotide sequence ID" value="XM_016610804.1"/>
</dbReference>